<protein>
    <submittedName>
        <fullName evidence="7">Energy-coupling factor transport system permease protein</fullName>
    </submittedName>
</protein>
<keyword evidence="2" id="KW-1003">Cell membrane</keyword>
<comment type="subcellular location">
    <subcellularLocation>
        <location evidence="1">Membrane</location>
        <topology evidence="1">Multi-pass membrane protein</topology>
    </subcellularLocation>
</comment>
<comment type="caution">
    <text evidence="7">The sequence shown here is derived from an EMBL/GenBank/DDBJ whole genome shotgun (WGS) entry which is preliminary data.</text>
</comment>
<evidence type="ECO:0000256" key="5">
    <source>
        <dbReference type="ARBA" id="ARBA00023136"/>
    </source>
</evidence>
<organism evidence="7 8">
    <name type="scientific">Conyzicola nivalis</name>
    <dbReference type="NCBI Taxonomy" id="1477021"/>
    <lineage>
        <taxon>Bacteria</taxon>
        <taxon>Bacillati</taxon>
        <taxon>Actinomycetota</taxon>
        <taxon>Actinomycetes</taxon>
        <taxon>Micrococcales</taxon>
        <taxon>Microbacteriaceae</taxon>
        <taxon>Conyzicola</taxon>
    </lineage>
</organism>
<keyword evidence="8" id="KW-1185">Reference proteome</keyword>
<keyword evidence="4 6" id="KW-1133">Transmembrane helix</keyword>
<feature type="transmembrane region" description="Helical" evidence="6">
    <location>
        <begin position="231"/>
        <end position="253"/>
    </location>
</feature>
<evidence type="ECO:0000256" key="2">
    <source>
        <dbReference type="ARBA" id="ARBA00022475"/>
    </source>
</evidence>
<dbReference type="EMBL" id="JBEPSJ010000003">
    <property type="protein sequence ID" value="MET4583323.1"/>
    <property type="molecule type" value="Genomic_DNA"/>
</dbReference>
<feature type="transmembrane region" description="Helical" evidence="6">
    <location>
        <begin position="57"/>
        <end position="78"/>
    </location>
</feature>
<evidence type="ECO:0000256" key="6">
    <source>
        <dbReference type="SAM" id="Phobius"/>
    </source>
</evidence>
<dbReference type="CDD" id="cd16914">
    <property type="entry name" value="EcfT"/>
    <property type="match status" value="1"/>
</dbReference>
<name>A0ABV2QR38_9MICO</name>
<dbReference type="InterPro" id="IPR003339">
    <property type="entry name" value="ABC/ECF_trnsptr_transmembrane"/>
</dbReference>
<evidence type="ECO:0000256" key="3">
    <source>
        <dbReference type="ARBA" id="ARBA00022692"/>
    </source>
</evidence>
<keyword evidence="5 6" id="KW-0472">Membrane</keyword>
<dbReference type="Pfam" id="PF02361">
    <property type="entry name" value="CbiQ"/>
    <property type="match status" value="1"/>
</dbReference>
<feature type="transmembrane region" description="Helical" evidence="6">
    <location>
        <begin position="20"/>
        <end position="45"/>
    </location>
</feature>
<dbReference type="RefSeq" id="WP_354025481.1">
    <property type="nucleotide sequence ID" value="NZ_JBEPSJ010000003.1"/>
</dbReference>
<evidence type="ECO:0000313" key="7">
    <source>
        <dbReference type="EMBL" id="MET4583323.1"/>
    </source>
</evidence>
<gene>
    <name evidence="7" type="ORF">ABIE21_002842</name>
</gene>
<keyword evidence="3 6" id="KW-0812">Transmembrane</keyword>
<feature type="transmembrane region" description="Helical" evidence="6">
    <location>
        <begin position="98"/>
        <end position="120"/>
    </location>
</feature>
<dbReference type="PANTHER" id="PTHR34857">
    <property type="entry name" value="SLL0384 PROTEIN"/>
    <property type="match status" value="1"/>
</dbReference>
<dbReference type="PANTHER" id="PTHR34857:SF2">
    <property type="entry name" value="SLL0384 PROTEIN"/>
    <property type="match status" value="1"/>
</dbReference>
<proteinExistence type="predicted"/>
<accession>A0ABV2QR38</accession>
<sequence length="261" mass="27354">MTVTDSALARRNPTVKFALLFAVSVALLFVFDPFTSAALYVIALVAVIASSGIRPRALLLGHLPFVGVAVGLVLVNALSRPGVEVVRFGVLRVTEEGLEVGAALGLRTLVIGVLSLGFIVSTDGVRLMTSLHEHARLGLRVTYAVLAGYRTLEELPREWQLIRHAHAVRAGVDRRGRPRGGLGAFGRAAFALLVVSLRRAERLAIALESRGLGLSPRTTWRPVALTATDGVFAAGVIAVVGGVITASAAFGALRGAEVLAG</sequence>
<evidence type="ECO:0000256" key="4">
    <source>
        <dbReference type="ARBA" id="ARBA00022989"/>
    </source>
</evidence>
<evidence type="ECO:0000256" key="1">
    <source>
        <dbReference type="ARBA" id="ARBA00004141"/>
    </source>
</evidence>
<evidence type="ECO:0000313" key="8">
    <source>
        <dbReference type="Proteomes" id="UP001549257"/>
    </source>
</evidence>
<reference evidence="7 8" key="1">
    <citation type="submission" date="2024-06" db="EMBL/GenBank/DDBJ databases">
        <title>Sorghum-associated microbial communities from plants grown in Nebraska, USA.</title>
        <authorList>
            <person name="Schachtman D."/>
        </authorList>
    </citation>
    <scope>NUCLEOTIDE SEQUENCE [LARGE SCALE GENOMIC DNA]</scope>
    <source>
        <strain evidence="7 8">2857</strain>
    </source>
</reference>
<dbReference type="Proteomes" id="UP001549257">
    <property type="component" value="Unassembled WGS sequence"/>
</dbReference>
<dbReference type="InterPro" id="IPR051611">
    <property type="entry name" value="ECF_transporter_component"/>
</dbReference>